<sequence length="274" mass="29610">MKKEMEIIANAVTIIRKSTGLEPEIGLILGSGLGDYADQIENPVAIPYRDLPGFPVSTVAGHAGQFVIGMCKGRCVIAMQGRIHYYEGYSQKEITLPVRIMKRLGIKKMVLTNACGGVNQDFAPGTLMMLKDHINYSGSNPLLGENFEEDGPRFPDVSQVYKKEYREGLKAAASAKGIHLEEGVYMMFSGPCYETPAEVRMARTLGADAVGMSTVPEAIVCAHCGIPVLGISCITNFGAGILDQPLNHEEVVETAARVKKAFVDVLDTALTEVL</sequence>
<comment type="caution">
    <text evidence="10">The sequence shown here is derived from an EMBL/GenBank/DDBJ whole genome shotgun (WGS) entry which is preliminary data.</text>
</comment>
<evidence type="ECO:0000256" key="4">
    <source>
        <dbReference type="ARBA" id="ARBA00022676"/>
    </source>
</evidence>
<evidence type="ECO:0000256" key="1">
    <source>
        <dbReference type="ARBA" id="ARBA00002678"/>
    </source>
</evidence>
<dbReference type="InterPro" id="IPR035994">
    <property type="entry name" value="Nucleoside_phosphorylase_sf"/>
</dbReference>
<dbReference type="EMBL" id="RHJS01000002">
    <property type="protein sequence ID" value="RRK34468.1"/>
    <property type="molecule type" value="Genomic_DNA"/>
</dbReference>
<feature type="binding site" evidence="8">
    <location>
        <position position="236"/>
    </location>
    <ligand>
        <name>a purine D-ribonucleoside</name>
        <dbReference type="ChEBI" id="CHEBI:142355"/>
    </ligand>
</feature>
<dbReference type="EC" id="2.4.2.1" evidence="7"/>
<keyword evidence="4 7" id="KW-0328">Glycosyltransferase</keyword>
<comment type="similarity">
    <text evidence="3 7">Belongs to the PNP/MTAP phosphorylase family.</text>
</comment>
<dbReference type="SUPFAM" id="SSF53167">
    <property type="entry name" value="Purine and uridine phosphorylases"/>
    <property type="match status" value="1"/>
</dbReference>
<evidence type="ECO:0000313" key="10">
    <source>
        <dbReference type="EMBL" id="RRK34468.1"/>
    </source>
</evidence>
<evidence type="ECO:0000256" key="5">
    <source>
        <dbReference type="ARBA" id="ARBA00022679"/>
    </source>
</evidence>
<evidence type="ECO:0000259" key="9">
    <source>
        <dbReference type="Pfam" id="PF01048"/>
    </source>
</evidence>
<evidence type="ECO:0000256" key="8">
    <source>
        <dbReference type="PIRSR" id="PIRSR000477-2"/>
    </source>
</evidence>
<evidence type="ECO:0000256" key="2">
    <source>
        <dbReference type="ARBA" id="ARBA00005058"/>
    </source>
</evidence>
<dbReference type="PANTHER" id="PTHR11904">
    <property type="entry name" value="METHYLTHIOADENOSINE/PURINE NUCLEOSIDE PHOSPHORYLASE"/>
    <property type="match status" value="1"/>
</dbReference>
<feature type="binding site" evidence="8">
    <location>
        <position position="62"/>
    </location>
    <ligand>
        <name>phosphate</name>
        <dbReference type="ChEBI" id="CHEBI:43474"/>
    </ligand>
</feature>
<dbReference type="InterPro" id="IPR000845">
    <property type="entry name" value="Nucleoside_phosphorylase_d"/>
</dbReference>
<name>A0A3R8L1I9_9FIRM</name>
<dbReference type="GO" id="GO:0009116">
    <property type="term" value="P:nucleoside metabolic process"/>
    <property type="evidence" value="ECO:0007669"/>
    <property type="project" value="InterPro"/>
</dbReference>
<keyword evidence="11" id="KW-1185">Reference proteome</keyword>
<dbReference type="Proteomes" id="UP000274920">
    <property type="component" value="Unassembled WGS sequence"/>
</dbReference>
<dbReference type="CDD" id="cd09009">
    <property type="entry name" value="PNP-EcPNPII_like"/>
    <property type="match status" value="1"/>
</dbReference>
<feature type="binding site" evidence="8">
    <location>
        <begin position="82"/>
        <end position="84"/>
    </location>
    <ligand>
        <name>phosphate</name>
        <dbReference type="ChEBI" id="CHEBI:43474"/>
    </ligand>
</feature>
<feature type="binding site" evidence="8">
    <location>
        <position position="194"/>
    </location>
    <ligand>
        <name>a purine D-ribonucleoside</name>
        <dbReference type="ChEBI" id="CHEBI:142355"/>
    </ligand>
</feature>
<dbReference type="Pfam" id="PF01048">
    <property type="entry name" value="PNP_UDP_1"/>
    <property type="match status" value="1"/>
</dbReference>
<dbReference type="GO" id="GO:0004731">
    <property type="term" value="F:purine-nucleoside phosphorylase activity"/>
    <property type="evidence" value="ECO:0007669"/>
    <property type="project" value="UniProtKB-EC"/>
</dbReference>
<evidence type="ECO:0000313" key="11">
    <source>
        <dbReference type="Proteomes" id="UP000274920"/>
    </source>
</evidence>
<comment type="function">
    <text evidence="1">The purine nucleoside phosphorylases catalyze the phosphorolytic breakdown of the N-glycosidic bond in the beta-(deoxy)ribonucleoside molecules, with the formation of the corresponding free purine bases and pentose-1-phosphate. Cleaves guanosine, inosine, 2'-deoxyguanosine and 2'-deoxyinosine.</text>
</comment>
<feature type="binding site" evidence="8">
    <location>
        <position position="31"/>
    </location>
    <ligand>
        <name>phosphate</name>
        <dbReference type="ChEBI" id="CHEBI:43474"/>
    </ligand>
</feature>
<dbReference type="InterPro" id="IPR011270">
    <property type="entry name" value="Pur_Nuc_Pase_Ino/Guo-sp"/>
</dbReference>
<comment type="pathway">
    <text evidence="2 7">Purine metabolism; purine nucleoside salvage.</text>
</comment>
<evidence type="ECO:0000256" key="7">
    <source>
        <dbReference type="PIRNR" id="PIRNR000477"/>
    </source>
</evidence>
<dbReference type="PIRSF" id="PIRSF000477">
    <property type="entry name" value="PurNPase"/>
    <property type="match status" value="1"/>
</dbReference>
<dbReference type="NCBIfam" id="TIGR01700">
    <property type="entry name" value="PNPH"/>
    <property type="match status" value="1"/>
</dbReference>
<gene>
    <name evidence="10" type="ORF">EBB54_26380</name>
</gene>
<evidence type="ECO:0000256" key="6">
    <source>
        <dbReference type="ARBA" id="ARBA00048556"/>
    </source>
</evidence>
<dbReference type="PANTHER" id="PTHR11904:SF9">
    <property type="entry name" value="PURINE NUCLEOSIDE PHOSPHORYLASE-RELATED"/>
    <property type="match status" value="1"/>
</dbReference>
<dbReference type="Gene3D" id="3.40.50.1580">
    <property type="entry name" value="Nucleoside phosphorylase domain"/>
    <property type="match status" value="1"/>
</dbReference>
<dbReference type="RefSeq" id="WP_125129588.1">
    <property type="nucleotide sequence ID" value="NZ_RHJS01000002.1"/>
</dbReference>
<dbReference type="NCBIfam" id="NF006054">
    <property type="entry name" value="PRK08202.1"/>
    <property type="match status" value="1"/>
</dbReference>
<dbReference type="AlphaFoldDB" id="A0A3R8L1I9"/>
<feature type="binding site" evidence="8">
    <location>
        <position position="114"/>
    </location>
    <ligand>
        <name>phosphate</name>
        <dbReference type="ChEBI" id="CHEBI:43474"/>
    </ligand>
</feature>
<organism evidence="10 11">
    <name type="scientific">Schaedlerella arabinosiphila</name>
    <dbReference type="NCBI Taxonomy" id="2044587"/>
    <lineage>
        <taxon>Bacteria</taxon>
        <taxon>Bacillati</taxon>
        <taxon>Bacillota</taxon>
        <taxon>Clostridia</taxon>
        <taxon>Lachnospirales</taxon>
        <taxon>Lachnospiraceae</taxon>
        <taxon>Schaedlerella</taxon>
    </lineage>
</organism>
<reference evidence="10" key="1">
    <citation type="submission" date="2018-10" db="EMBL/GenBank/DDBJ databases">
        <title>Schaedlerella arabinophila gen. nov. sp. nov., isolated from the mouse intestinal tract and comparative analysis with the genome of the closely related altered Schaedler flora strain ASF502.</title>
        <authorList>
            <person name="Miyake S."/>
            <person name="Soh M."/>
            <person name="Seedorf H."/>
        </authorList>
    </citation>
    <scope>NUCLEOTIDE SEQUENCE [LARGE SCALE GENOMIC DNA]</scope>
    <source>
        <strain evidence="10">DSM 106076</strain>
    </source>
</reference>
<keyword evidence="5 7" id="KW-0808">Transferase</keyword>
<feature type="binding site" evidence="8">
    <location>
        <position position="213"/>
    </location>
    <ligand>
        <name>phosphate</name>
        <dbReference type="ChEBI" id="CHEBI:43474"/>
    </ligand>
</feature>
<accession>A0A3R8L1I9</accession>
<feature type="domain" description="Nucleoside phosphorylase" evidence="9">
    <location>
        <begin position="24"/>
        <end position="270"/>
    </location>
</feature>
<dbReference type="UniPathway" id="UPA00606"/>
<dbReference type="GO" id="GO:0005737">
    <property type="term" value="C:cytoplasm"/>
    <property type="evidence" value="ECO:0007669"/>
    <property type="project" value="TreeGrafter"/>
</dbReference>
<dbReference type="InterPro" id="IPR011268">
    <property type="entry name" value="Purine_phosphorylase"/>
</dbReference>
<proteinExistence type="inferred from homology"/>
<dbReference type="NCBIfam" id="TIGR01697">
    <property type="entry name" value="PNPH-PUNA-XAPA"/>
    <property type="match status" value="1"/>
</dbReference>
<protein>
    <recommendedName>
        <fullName evidence="7">Purine nucleoside phosphorylase</fullName>
        <ecNumber evidence="7">2.4.2.1</ecNumber>
    </recommendedName>
    <alternativeName>
        <fullName evidence="7">Inosine-guanosine phosphorylase</fullName>
    </alternativeName>
</protein>
<comment type="catalytic activity">
    <reaction evidence="6">
        <text>a purine 2'-deoxy-D-ribonucleoside + phosphate = a purine nucleobase + 2-deoxy-alpha-D-ribose 1-phosphate</text>
        <dbReference type="Rhea" id="RHEA:36431"/>
        <dbReference type="ChEBI" id="CHEBI:26386"/>
        <dbReference type="ChEBI" id="CHEBI:43474"/>
        <dbReference type="ChEBI" id="CHEBI:57259"/>
        <dbReference type="ChEBI" id="CHEBI:142361"/>
        <dbReference type="EC" id="2.4.2.1"/>
    </reaction>
</comment>
<evidence type="ECO:0000256" key="3">
    <source>
        <dbReference type="ARBA" id="ARBA00006751"/>
    </source>
</evidence>